<feature type="compositionally biased region" description="Low complexity" evidence="3">
    <location>
        <begin position="831"/>
        <end position="852"/>
    </location>
</feature>
<feature type="compositionally biased region" description="Low complexity" evidence="3">
    <location>
        <begin position="740"/>
        <end position="768"/>
    </location>
</feature>
<reference evidence="5" key="1">
    <citation type="submission" date="2014-09" db="EMBL/GenBank/DDBJ databases">
        <title>Draft genome sequence of an oleaginous Mucoromycotina fungus Mucor ambiguus NBRC6742.</title>
        <authorList>
            <person name="Takeda I."/>
            <person name="Yamane N."/>
            <person name="Morita T."/>
            <person name="Tamano K."/>
            <person name="Machida M."/>
            <person name="Baker S."/>
            <person name="Koike H."/>
        </authorList>
    </citation>
    <scope>NUCLEOTIDE SEQUENCE</scope>
    <source>
        <strain evidence="5">NBRC 6742</strain>
    </source>
</reference>
<dbReference type="Proteomes" id="UP000053815">
    <property type="component" value="Unassembled WGS sequence"/>
</dbReference>
<proteinExistence type="predicted"/>
<dbReference type="STRING" id="91626.A0A0C9MUS1"/>
<dbReference type="GO" id="GO:0000981">
    <property type="term" value="F:DNA-binding transcription factor activity, RNA polymerase II-specific"/>
    <property type="evidence" value="ECO:0007669"/>
    <property type="project" value="InterPro"/>
</dbReference>
<dbReference type="GO" id="GO:0006351">
    <property type="term" value="P:DNA-templated transcription"/>
    <property type="evidence" value="ECO:0007669"/>
    <property type="project" value="InterPro"/>
</dbReference>
<feature type="compositionally biased region" description="Low complexity" evidence="3">
    <location>
        <begin position="79"/>
        <end position="90"/>
    </location>
</feature>
<gene>
    <name evidence="5" type="ORF">MAM1_0102d05299</name>
</gene>
<dbReference type="InterPro" id="IPR001138">
    <property type="entry name" value="Zn2Cys6_DnaBD"/>
</dbReference>
<dbReference type="OrthoDB" id="4161332at2759"/>
<sequence length="904" mass="100829">MSTSVIAMKHDLQDKKNSSKQKRFKVGKACFTCRVKKIKCDGLQPCMQCKARSRPCTFSKDGSVLEAGANEQDNESVDTSPSPSTSRASTPPAPSTHHSLKFKKPLPIDQKLLSSTTEILNRLNKLWPAEGKEGKWDLDQTKLNLSTMKSKAPSHDHTLGIEYLPSKAIQHAHIQSYFKHCYSIFPIIPKRIFFKQFDSPIQHYNASYLLTPVLLLMVMAHGAQQTQDDESDTWFQHAKSLILQQNHQQQQYSKPKLSTVISLTLMSQFQSTYNPNPAIYGAMAFQMCLDLNLMRNYTGELDMKNDMLYQDEMDGGSDLKELQKRVCWGCYTLDKLLHIQTGQPWMLRNRDVCLDMPLLQPGDDITEHQILETFVCTIKLLQIAERTLQSDQQQAAMHQPIVRTHTYDQMSLNSDNALLDWLRSLPLHLQWTPLLNNNGSSNTLTTPTQPSNLMVCHLHMLYNIIELCVLKPYVSSTVKSIQTRSAAVATHLVRLISALIDHDATWHYNYDFTTYALIESIKFHLGQCSCENLVLARHARFMFQQSMPLMKKLLTMVKTSSTLDKITQFITNLEKAITEADDRADAAANNADVFGQDDIMTPFVLGSLNAARYGDEERQQWSKLDYFANGLITPPTVKSKPSISMSSTMFVPPTMSSFHSYGAGGHSAITDNLFQTAAVAAAAATAVHAQTQASTQPQPHQQHHEQQDWRATPDRFQYTKINTATSNNNNHHPLEFLHNQQQQQQPQWLPATSTKKSSTSTADTNNSDLTDIDALVAQIQESNNSPNSHSSSNDSASSSTTAAVAATVAMVTNEGENLLYSLLSDRGGGANSNATSSSKSTTTSNATNAPPTRNQSYSSIVQPYMNVGLGIYASAHQHHNDVIRQHLPANTSAKVVLTQHPQNQ</sequence>
<dbReference type="InterPro" id="IPR050987">
    <property type="entry name" value="AtrR-like"/>
</dbReference>
<evidence type="ECO:0000256" key="2">
    <source>
        <dbReference type="ARBA" id="ARBA00023242"/>
    </source>
</evidence>
<dbReference type="Gene3D" id="4.10.240.10">
    <property type="entry name" value="Zn(2)-C6 fungal-type DNA-binding domain"/>
    <property type="match status" value="1"/>
</dbReference>
<dbReference type="AlphaFoldDB" id="A0A0C9MUS1"/>
<name>A0A0C9MUS1_9FUNG</name>
<keyword evidence="1" id="KW-0479">Metal-binding</keyword>
<protein>
    <recommendedName>
        <fullName evidence="4">Zn(2)-C6 fungal-type domain-containing protein</fullName>
    </recommendedName>
</protein>
<dbReference type="GO" id="GO:0008270">
    <property type="term" value="F:zinc ion binding"/>
    <property type="evidence" value="ECO:0007669"/>
    <property type="project" value="InterPro"/>
</dbReference>
<feature type="region of interest" description="Disordered" evidence="3">
    <location>
        <begin position="1"/>
        <end position="20"/>
    </location>
</feature>
<dbReference type="SUPFAM" id="SSF57701">
    <property type="entry name" value="Zn2/Cys6 DNA-binding domain"/>
    <property type="match status" value="1"/>
</dbReference>
<feature type="region of interest" description="Disordered" evidence="3">
    <location>
        <begin position="67"/>
        <end position="101"/>
    </location>
</feature>
<dbReference type="GO" id="GO:0003677">
    <property type="term" value="F:DNA binding"/>
    <property type="evidence" value="ECO:0007669"/>
    <property type="project" value="InterPro"/>
</dbReference>
<feature type="region of interest" description="Disordered" evidence="3">
    <location>
        <begin position="739"/>
        <end position="768"/>
    </location>
</feature>
<accession>A0A0C9MUS1</accession>
<evidence type="ECO:0000313" key="5">
    <source>
        <dbReference type="EMBL" id="GAN05823.1"/>
    </source>
</evidence>
<organism evidence="5">
    <name type="scientific">Mucor ambiguus</name>
    <dbReference type="NCBI Taxonomy" id="91626"/>
    <lineage>
        <taxon>Eukaryota</taxon>
        <taxon>Fungi</taxon>
        <taxon>Fungi incertae sedis</taxon>
        <taxon>Mucoromycota</taxon>
        <taxon>Mucoromycotina</taxon>
        <taxon>Mucoromycetes</taxon>
        <taxon>Mucorales</taxon>
        <taxon>Mucorineae</taxon>
        <taxon>Mucoraceae</taxon>
        <taxon>Mucor</taxon>
    </lineage>
</organism>
<dbReference type="SMART" id="SM00066">
    <property type="entry name" value="GAL4"/>
    <property type="match status" value="1"/>
</dbReference>
<keyword evidence="2" id="KW-0539">Nucleus</keyword>
<dbReference type="PROSITE" id="PS00463">
    <property type="entry name" value="ZN2_CY6_FUNGAL_1"/>
    <property type="match status" value="1"/>
</dbReference>
<feature type="region of interest" description="Disordered" evidence="3">
    <location>
        <begin position="689"/>
        <end position="709"/>
    </location>
</feature>
<dbReference type="CDD" id="cd12148">
    <property type="entry name" value="fungal_TF_MHR"/>
    <property type="match status" value="1"/>
</dbReference>
<dbReference type="Pfam" id="PF04082">
    <property type="entry name" value="Fungal_trans"/>
    <property type="match status" value="1"/>
</dbReference>
<evidence type="ECO:0000259" key="4">
    <source>
        <dbReference type="PROSITE" id="PS50048"/>
    </source>
</evidence>
<evidence type="ECO:0000313" key="6">
    <source>
        <dbReference type="Proteomes" id="UP000053815"/>
    </source>
</evidence>
<dbReference type="InterPro" id="IPR007219">
    <property type="entry name" value="XnlR_reg_dom"/>
</dbReference>
<dbReference type="PROSITE" id="PS50048">
    <property type="entry name" value="ZN2_CY6_FUNGAL_2"/>
    <property type="match status" value="1"/>
</dbReference>
<feature type="domain" description="Zn(2)-C6 fungal-type" evidence="4">
    <location>
        <begin position="29"/>
        <end position="58"/>
    </location>
</feature>
<feature type="compositionally biased region" description="Basic and acidic residues" evidence="3">
    <location>
        <begin position="8"/>
        <end position="17"/>
    </location>
</feature>
<dbReference type="EMBL" id="DF836391">
    <property type="protein sequence ID" value="GAN05823.1"/>
    <property type="molecule type" value="Genomic_DNA"/>
</dbReference>
<dbReference type="PANTHER" id="PTHR46910">
    <property type="entry name" value="TRANSCRIPTION FACTOR PDR1"/>
    <property type="match status" value="1"/>
</dbReference>
<evidence type="ECO:0000256" key="3">
    <source>
        <dbReference type="SAM" id="MobiDB-lite"/>
    </source>
</evidence>
<feature type="region of interest" description="Disordered" evidence="3">
    <location>
        <begin position="827"/>
        <end position="857"/>
    </location>
</feature>
<keyword evidence="6" id="KW-1185">Reference proteome</keyword>
<dbReference type="Pfam" id="PF00172">
    <property type="entry name" value="Zn_clus"/>
    <property type="match status" value="1"/>
</dbReference>
<dbReference type="PANTHER" id="PTHR46910:SF1">
    <property type="entry name" value="MISCELLANEOUS ZN(II)2CYS6 TRANSCRIPTION FACTOR (EUROFUNG)-RELATED"/>
    <property type="match status" value="1"/>
</dbReference>
<evidence type="ECO:0000256" key="1">
    <source>
        <dbReference type="ARBA" id="ARBA00022723"/>
    </source>
</evidence>
<dbReference type="CDD" id="cd00067">
    <property type="entry name" value="GAL4"/>
    <property type="match status" value="1"/>
</dbReference>
<dbReference type="InterPro" id="IPR036864">
    <property type="entry name" value="Zn2-C6_fun-type_DNA-bd_sf"/>
</dbReference>
<feature type="compositionally biased region" description="Low complexity" evidence="3">
    <location>
        <begin position="689"/>
        <end position="700"/>
    </location>
</feature>